<gene>
    <name evidence="3" type="ORF">N656DRAFT_121981</name>
</gene>
<reference evidence="3" key="2">
    <citation type="submission" date="2023-05" db="EMBL/GenBank/DDBJ databases">
        <authorList>
            <consortium name="Lawrence Berkeley National Laboratory"/>
            <person name="Steindorff A."/>
            <person name="Hensen N."/>
            <person name="Bonometti L."/>
            <person name="Westerberg I."/>
            <person name="Brannstrom I.O."/>
            <person name="Guillou S."/>
            <person name="Cros-Aarteil S."/>
            <person name="Calhoun S."/>
            <person name="Haridas S."/>
            <person name="Kuo A."/>
            <person name="Mondo S."/>
            <person name="Pangilinan J."/>
            <person name="Riley R."/>
            <person name="Labutti K."/>
            <person name="Andreopoulos B."/>
            <person name="Lipzen A."/>
            <person name="Chen C."/>
            <person name="Yanf M."/>
            <person name="Daum C."/>
            <person name="Ng V."/>
            <person name="Clum A."/>
            <person name="Ohm R."/>
            <person name="Martin F."/>
            <person name="Silar P."/>
            <person name="Natvig D."/>
            <person name="Lalanne C."/>
            <person name="Gautier V."/>
            <person name="Ament-Velasquez S.L."/>
            <person name="Kruys A."/>
            <person name="Hutchinson M.I."/>
            <person name="Powell A.J."/>
            <person name="Barry K."/>
            <person name="Miller A.N."/>
            <person name="Grigoriev I.V."/>
            <person name="Debuchy R."/>
            <person name="Gladieux P."/>
            <person name="Thoren M.H."/>
            <person name="Johannesson H."/>
        </authorList>
    </citation>
    <scope>NUCLEOTIDE SEQUENCE</scope>
    <source>
        <strain evidence="3">CBS 508.74</strain>
    </source>
</reference>
<feature type="compositionally biased region" description="Polar residues" evidence="2">
    <location>
        <begin position="808"/>
        <end position="819"/>
    </location>
</feature>
<name>A0AAN6YQQ7_9PEZI</name>
<dbReference type="InterPro" id="IPR036770">
    <property type="entry name" value="Ankyrin_rpt-contain_sf"/>
</dbReference>
<feature type="compositionally biased region" description="Acidic residues" evidence="2">
    <location>
        <begin position="259"/>
        <end position="268"/>
    </location>
</feature>
<dbReference type="Proteomes" id="UP001302812">
    <property type="component" value="Unassembled WGS sequence"/>
</dbReference>
<organism evidence="3 4">
    <name type="scientific">Canariomyces notabilis</name>
    <dbReference type="NCBI Taxonomy" id="2074819"/>
    <lineage>
        <taxon>Eukaryota</taxon>
        <taxon>Fungi</taxon>
        <taxon>Dikarya</taxon>
        <taxon>Ascomycota</taxon>
        <taxon>Pezizomycotina</taxon>
        <taxon>Sordariomycetes</taxon>
        <taxon>Sordariomycetidae</taxon>
        <taxon>Sordariales</taxon>
        <taxon>Chaetomiaceae</taxon>
        <taxon>Canariomyces</taxon>
    </lineage>
</organism>
<dbReference type="EMBL" id="MU853344">
    <property type="protein sequence ID" value="KAK4111785.1"/>
    <property type="molecule type" value="Genomic_DNA"/>
</dbReference>
<evidence type="ECO:0000313" key="4">
    <source>
        <dbReference type="Proteomes" id="UP001302812"/>
    </source>
</evidence>
<dbReference type="PANTHER" id="PTHR24121:SF23">
    <property type="entry name" value="NO MECHANORECEPTOR POTENTIAL C, ISOFORM H"/>
    <property type="match status" value="1"/>
</dbReference>
<protein>
    <submittedName>
        <fullName evidence="3">Ankyrin</fullName>
    </submittedName>
</protein>
<reference evidence="3" key="1">
    <citation type="journal article" date="2023" name="Mol. Phylogenet. Evol.">
        <title>Genome-scale phylogeny and comparative genomics of the fungal order Sordariales.</title>
        <authorList>
            <person name="Hensen N."/>
            <person name="Bonometti L."/>
            <person name="Westerberg I."/>
            <person name="Brannstrom I.O."/>
            <person name="Guillou S."/>
            <person name="Cros-Aarteil S."/>
            <person name="Calhoun S."/>
            <person name="Haridas S."/>
            <person name="Kuo A."/>
            <person name="Mondo S."/>
            <person name="Pangilinan J."/>
            <person name="Riley R."/>
            <person name="LaButti K."/>
            <person name="Andreopoulos B."/>
            <person name="Lipzen A."/>
            <person name="Chen C."/>
            <person name="Yan M."/>
            <person name="Daum C."/>
            <person name="Ng V."/>
            <person name="Clum A."/>
            <person name="Steindorff A."/>
            <person name="Ohm R.A."/>
            <person name="Martin F."/>
            <person name="Silar P."/>
            <person name="Natvig D.O."/>
            <person name="Lalanne C."/>
            <person name="Gautier V."/>
            <person name="Ament-Velasquez S.L."/>
            <person name="Kruys A."/>
            <person name="Hutchinson M.I."/>
            <person name="Powell A.J."/>
            <person name="Barry K."/>
            <person name="Miller A.N."/>
            <person name="Grigoriev I.V."/>
            <person name="Debuchy R."/>
            <person name="Gladieux P."/>
            <person name="Hiltunen Thoren M."/>
            <person name="Johannesson H."/>
        </authorList>
    </citation>
    <scope>NUCLEOTIDE SEQUENCE</scope>
    <source>
        <strain evidence="3">CBS 508.74</strain>
    </source>
</reference>
<dbReference type="SUPFAM" id="SSF48403">
    <property type="entry name" value="Ankyrin repeat"/>
    <property type="match status" value="1"/>
</dbReference>
<dbReference type="PANTHER" id="PTHR24121">
    <property type="entry name" value="NO MECHANORECEPTOR POTENTIAL C, ISOFORM D-RELATED"/>
    <property type="match status" value="1"/>
</dbReference>
<accession>A0AAN6YQQ7</accession>
<dbReference type="PROSITE" id="PS50297">
    <property type="entry name" value="ANK_REP_REGION"/>
    <property type="match status" value="1"/>
</dbReference>
<feature type="compositionally biased region" description="Basic and acidic residues" evidence="2">
    <location>
        <begin position="247"/>
        <end position="258"/>
    </location>
</feature>
<dbReference type="InterPro" id="IPR002110">
    <property type="entry name" value="Ankyrin_rpt"/>
</dbReference>
<sequence>MNYTWQPRFTGESALDIVYRHLNVLQQYKGEEQVPSRPTLPEGIDIYLNHFEEGSYQQWVVSKEIDKLRETHRRALEKYEKDVSSPNSIPGLQEKAAMIEEATKTMVEIKETMVAMGAKRFAELYPEYLHRLEIPNHRNENSFGRVEKSPEPYKFNFCVKNVNDVTEARKKAYLRLFNAAFKGDLETTKALTLAAWGDTSEEAPLKIAVYDGNNNNPFSLAFSRGHFEVAKAVLEIARAQYVPKEKPKTQYLADHDSSEDSEDESVADDDSPRIYAQIIDDQFTIENVGQVSMKVKSHTKPHTLVDWASPLLDVIRRNDMQRLKLLLDIGERWSAERLEPDDEVSGFYSFPDEAFRLAVGLGRVELLGEIIKRTGAGLPLEHLVEGTGLELQERPRYYQGLTVYGKKRKDWATAGRTMASKPSGTKTSPLLLAALAGRIEAVEWFLSDIPLRHYLAFAKSKGARDDVRLKHLAQAPGGFDGAISRWLNDQSDLVLHAAISAPPTARATELVSHLVKTYPSLLDAKTAYGATPLFLACRLGRIDIVKILLEAGADQTTKDFGRNTLLHAALDWKPSAKKLKALLNLLDSGLLATALKERNRLEDSGRTPLHQWLDGVATGNGYTTAAAVRVFKLLVDISHDAAKQALRMPDGTGDTPLHSLLAKRASVGLVRAVVSFDPSLLFCENAVGRTPAEVAHDRFLSDRFFPESPRYYWAPYEPDVSVSTLVSKSPSDFVKKPSCDQAREHESKTNVANNWRLCAEFMAQVEQPKRTLVSLHSANFVAARLGEQYMRTRYRFSLGKKTERDTDSVSSEDIQNGNAGDSKDLSVDKGKVLFQRPRHRGTDVISERWHSRRDAWTFPKKKSDDDNVEAAPDSSDDSDADHLCDCCGRSHN</sequence>
<evidence type="ECO:0000313" key="3">
    <source>
        <dbReference type="EMBL" id="KAK4111785.1"/>
    </source>
</evidence>
<dbReference type="RefSeq" id="XP_064669355.1">
    <property type="nucleotide sequence ID" value="XM_064808555.1"/>
</dbReference>
<dbReference type="PROSITE" id="PS50088">
    <property type="entry name" value="ANK_REPEAT"/>
    <property type="match status" value="1"/>
</dbReference>
<dbReference type="Gene3D" id="1.25.40.20">
    <property type="entry name" value="Ankyrin repeat-containing domain"/>
    <property type="match status" value="1"/>
</dbReference>
<feature type="compositionally biased region" description="Basic and acidic residues" evidence="2">
    <location>
        <begin position="856"/>
        <end position="865"/>
    </location>
</feature>
<evidence type="ECO:0000256" key="1">
    <source>
        <dbReference type="PROSITE-ProRule" id="PRU00023"/>
    </source>
</evidence>
<evidence type="ECO:0000256" key="2">
    <source>
        <dbReference type="SAM" id="MobiDB-lite"/>
    </source>
</evidence>
<comment type="caution">
    <text evidence="3">The sequence shown here is derived from an EMBL/GenBank/DDBJ whole genome shotgun (WGS) entry which is preliminary data.</text>
</comment>
<feature type="region of interest" description="Disordered" evidence="2">
    <location>
        <begin position="247"/>
        <end position="268"/>
    </location>
</feature>
<dbReference type="AlphaFoldDB" id="A0AAN6YQQ7"/>
<dbReference type="GeneID" id="89932678"/>
<feature type="repeat" description="ANK" evidence="1">
    <location>
        <begin position="528"/>
        <end position="560"/>
    </location>
</feature>
<dbReference type="SMART" id="SM00248">
    <property type="entry name" value="ANK"/>
    <property type="match status" value="7"/>
</dbReference>
<keyword evidence="4" id="KW-1185">Reference proteome</keyword>
<dbReference type="Pfam" id="PF12796">
    <property type="entry name" value="Ank_2"/>
    <property type="match status" value="1"/>
</dbReference>
<feature type="region of interest" description="Disordered" evidence="2">
    <location>
        <begin position="856"/>
        <end position="882"/>
    </location>
</feature>
<feature type="region of interest" description="Disordered" evidence="2">
    <location>
        <begin position="801"/>
        <end position="828"/>
    </location>
</feature>
<keyword evidence="1" id="KW-0040">ANK repeat</keyword>
<proteinExistence type="predicted"/>